<feature type="transmembrane region" description="Helical" evidence="8">
    <location>
        <begin position="25"/>
        <end position="47"/>
    </location>
</feature>
<dbReference type="KEGG" id="oxy:HCG48_16655"/>
<dbReference type="PANTHER" id="PTHR30386">
    <property type="entry name" value="MEMBRANE FUSION SUBUNIT OF EMRAB-TOLC MULTIDRUG EFFLUX PUMP"/>
    <property type="match status" value="1"/>
</dbReference>
<gene>
    <name evidence="10" type="ORF">HCG48_16655</name>
</gene>
<dbReference type="Gene3D" id="2.40.50.100">
    <property type="match status" value="1"/>
</dbReference>
<dbReference type="PROSITE" id="PS00543">
    <property type="entry name" value="HLYD_FAMILY"/>
    <property type="match status" value="1"/>
</dbReference>
<keyword evidence="11" id="KW-1185">Reference proteome</keyword>
<protein>
    <submittedName>
        <fullName evidence="10">HlyD family efflux transporter periplasmic adaptor subunit</fullName>
    </submittedName>
</protein>
<dbReference type="Pfam" id="PF26002">
    <property type="entry name" value="Beta-barrel_AprE"/>
    <property type="match status" value="1"/>
</dbReference>
<dbReference type="Gene3D" id="2.40.30.170">
    <property type="match status" value="1"/>
</dbReference>
<evidence type="ECO:0000313" key="10">
    <source>
        <dbReference type="EMBL" id="QIZ72010.1"/>
    </source>
</evidence>
<keyword evidence="6 8" id="KW-0472">Membrane</keyword>
<evidence type="ECO:0000256" key="6">
    <source>
        <dbReference type="ARBA" id="ARBA00023136"/>
    </source>
</evidence>
<dbReference type="Gene3D" id="1.10.287.1490">
    <property type="match status" value="1"/>
</dbReference>
<keyword evidence="5 8" id="KW-1133">Transmembrane helix</keyword>
<accession>A0A6H1U1G5</accession>
<feature type="coiled-coil region" evidence="7">
    <location>
        <begin position="292"/>
        <end position="411"/>
    </location>
</feature>
<dbReference type="Proteomes" id="UP000500857">
    <property type="component" value="Chromosome"/>
</dbReference>
<evidence type="ECO:0000259" key="9">
    <source>
        <dbReference type="Pfam" id="PF26002"/>
    </source>
</evidence>
<keyword evidence="3" id="KW-0813">Transport</keyword>
<dbReference type="GO" id="GO:0009306">
    <property type="term" value="P:protein secretion"/>
    <property type="evidence" value="ECO:0007669"/>
    <property type="project" value="InterPro"/>
</dbReference>
<comment type="similarity">
    <text evidence="2">Belongs to the membrane fusion protein (MFP) (TC 8.A.1) family.</text>
</comment>
<evidence type="ECO:0000256" key="5">
    <source>
        <dbReference type="ARBA" id="ARBA00022989"/>
    </source>
</evidence>
<dbReference type="InterPro" id="IPR006144">
    <property type="entry name" value="Secretion_HlyD_CS"/>
</dbReference>
<evidence type="ECO:0000256" key="2">
    <source>
        <dbReference type="ARBA" id="ARBA00009477"/>
    </source>
</evidence>
<dbReference type="SUPFAM" id="SSF111369">
    <property type="entry name" value="HlyD-like secretion proteins"/>
    <property type="match status" value="2"/>
</dbReference>
<evidence type="ECO:0000256" key="1">
    <source>
        <dbReference type="ARBA" id="ARBA00004167"/>
    </source>
</evidence>
<dbReference type="RefSeq" id="WP_168570161.1">
    <property type="nucleotide sequence ID" value="NZ_CP051167.1"/>
</dbReference>
<name>A0A6H1U1G5_9CYAN</name>
<dbReference type="AlphaFoldDB" id="A0A6H1U1G5"/>
<proteinExistence type="inferred from homology"/>
<feature type="domain" description="AprE-like beta-barrel" evidence="9">
    <location>
        <begin position="498"/>
        <end position="574"/>
    </location>
</feature>
<evidence type="ECO:0000256" key="8">
    <source>
        <dbReference type="SAM" id="Phobius"/>
    </source>
</evidence>
<reference evidence="10 11" key="1">
    <citation type="submission" date="2020-04" db="EMBL/GenBank/DDBJ databases">
        <authorList>
            <person name="Basu S."/>
            <person name="Maruthanayagam V."/>
            <person name="Chakraborty S."/>
            <person name="Pramanik A."/>
            <person name="Mukherjee J."/>
            <person name="Brink B."/>
        </authorList>
    </citation>
    <scope>NUCLEOTIDE SEQUENCE [LARGE SCALE GENOMIC DNA]</scope>
    <source>
        <strain evidence="10 11">AP17</strain>
    </source>
</reference>
<sequence length="598" mass="67248">MTQDTFKPASPPVFDRPVILERSPIWASIIIWLILGMTTAGITWAAWAKVEQVIPTTGKLEPQGSVVDVKAPTGGVVRQIHVEGGQLVKKGDLLITFDPTAPEADVESLKELRESLMRENQFFTTALNGQTVGPVGSDLESLTRLRANLLSENQFLQAQVGGVATAGGGDDFDRNQEQLLAASRSEFNSRVAAASLQVQELREQLQQVEAQLPTAREQLRIARDQLERARDRVFQSQERVRKAEEQVRQSQDQIPTAREQLRTAEDSLQLNIEIRDRIQPLVEEGALSQLQFDRQQQEVLRGQAEVERLKAELLNRRNEVTAREAEVLNRENEVQQQRADVLSRENELEARKSEISRLENERDRLRVAIDRASQQRDNTAALSQKDILTKIAENQKRISEINAQLSRSKLENQKQIARIDGQLARAQQQLQYQELRAPVTGYVFDLEPNAEGYVATERDPNPLLKIVPDSQLEASVYIKNQDIALVLEALRKRKESGEKGVPVEINIEAFPATEFGKVEGILTSIGSDALAPTQERPYYAFPATIELNSQQFILQNNLQISLQSGMAVNANIRIGDRTVLQIFLNRLTRKTNSLETVK</sequence>
<dbReference type="InterPro" id="IPR058982">
    <property type="entry name" value="Beta-barrel_AprE"/>
</dbReference>
<evidence type="ECO:0000256" key="7">
    <source>
        <dbReference type="SAM" id="Coils"/>
    </source>
</evidence>
<dbReference type="PRINTS" id="PR01490">
    <property type="entry name" value="RTXTOXIND"/>
</dbReference>
<dbReference type="InterPro" id="IPR050739">
    <property type="entry name" value="MFP"/>
</dbReference>
<organism evidence="10 11">
    <name type="scientific">Oxynema aestuarii AP17</name>
    <dbReference type="NCBI Taxonomy" id="2064643"/>
    <lineage>
        <taxon>Bacteria</taxon>
        <taxon>Bacillati</taxon>
        <taxon>Cyanobacteriota</taxon>
        <taxon>Cyanophyceae</taxon>
        <taxon>Oscillatoriophycideae</taxon>
        <taxon>Oscillatoriales</taxon>
        <taxon>Oscillatoriaceae</taxon>
        <taxon>Oxynema</taxon>
        <taxon>Oxynema aestuarii</taxon>
    </lineage>
</organism>
<evidence type="ECO:0000256" key="3">
    <source>
        <dbReference type="ARBA" id="ARBA00022448"/>
    </source>
</evidence>
<dbReference type="PANTHER" id="PTHR30386:SF26">
    <property type="entry name" value="TRANSPORT PROTEIN COMB"/>
    <property type="match status" value="1"/>
</dbReference>
<dbReference type="GO" id="GO:0016020">
    <property type="term" value="C:membrane"/>
    <property type="evidence" value="ECO:0007669"/>
    <property type="project" value="UniProtKB-SubCell"/>
</dbReference>
<feature type="coiled-coil region" evidence="7">
    <location>
        <begin position="184"/>
        <end position="260"/>
    </location>
</feature>
<comment type="subcellular location">
    <subcellularLocation>
        <location evidence="1">Membrane</location>
        <topology evidence="1">Single-pass membrane protein</topology>
    </subcellularLocation>
</comment>
<keyword evidence="4 8" id="KW-0812">Transmembrane</keyword>
<evidence type="ECO:0000256" key="4">
    <source>
        <dbReference type="ARBA" id="ARBA00022692"/>
    </source>
</evidence>
<dbReference type="EMBL" id="CP051167">
    <property type="protein sequence ID" value="QIZ72010.1"/>
    <property type="molecule type" value="Genomic_DNA"/>
</dbReference>
<keyword evidence="7" id="KW-0175">Coiled coil</keyword>
<evidence type="ECO:0000313" key="11">
    <source>
        <dbReference type="Proteomes" id="UP000500857"/>
    </source>
</evidence>
<dbReference type="Gene3D" id="1.10.287.470">
    <property type="entry name" value="Helix hairpin bin"/>
    <property type="match status" value="1"/>
</dbReference>